<keyword evidence="3" id="KW-0285">Flavoprotein</keyword>
<dbReference type="Pfam" id="PF02771">
    <property type="entry name" value="Acyl-CoA_dh_N"/>
    <property type="match status" value="1"/>
</dbReference>
<evidence type="ECO:0000256" key="3">
    <source>
        <dbReference type="ARBA" id="ARBA00022630"/>
    </source>
</evidence>
<comment type="similarity">
    <text evidence="2">Belongs to the acyl-CoA dehydrogenase family.</text>
</comment>
<dbReference type="SUPFAM" id="SSF47203">
    <property type="entry name" value="Acyl-CoA dehydrogenase C-terminal domain-like"/>
    <property type="match status" value="1"/>
</dbReference>
<evidence type="ECO:0000259" key="7">
    <source>
        <dbReference type="Pfam" id="PF02771"/>
    </source>
</evidence>
<protein>
    <submittedName>
        <fullName evidence="8">Acyl-CoA dehydrogenase</fullName>
    </submittedName>
</protein>
<dbReference type="Gene3D" id="1.10.540.10">
    <property type="entry name" value="Acyl-CoA dehydrogenase/oxidase, N-terminal domain"/>
    <property type="match status" value="1"/>
</dbReference>
<dbReference type="PANTHER" id="PTHR43884">
    <property type="entry name" value="ACYL-COA DEHYDROGENASE"/>
    <property type="match status" value="1"/>
</dbReference>
<gene>
    <name evidence="8" type="ORF">LAB08_R28540</name>
</gene>
<dbReference type="InterPro" id="IPR036250">
    <property type="entry name" value="AcylCo_DH-like_C"/>
</dbReference>
<feature type="domain" description="Acyl-CoA dehydrogenase/oxidase C-terminal" evidence="6">
    <location>
        <begin position="214"/>
        <end position="334"/>
    </location>
</feature>
<dbReference type="SUPFAM" id="SSF56645">
    <property type="entry name" value="Acyl-CoA dehydrogenase NM domain-like"/>
    <property type="match status" value="1"/>
</dbReference>
<evidence type="ECO:0000256" key="1">
    <source>
        <dbReference type="ARBA" id="ARBA00001974"/>
    </source>
</evidence>
<dbReference type="PANTHER" id="PTHR43884:SF20">
    <property type="entry name" value="ACYL-COA DEHYDROGENASE FADE28"/>
    <property type="match status" value="1"/>
</dbReference>
<dbReference type="InterPro" id="IPR013786">
    <property type="entry name" value="AcylCoA_DH/ox_N"/>
</dbReference>
<evidence type="ECO:0000256" key="2">
    <source>
        <dbReference type="ARBA" id="ARBA00009347"/>
    </source>
</evidence>
<dbReference type="Gene3D" id="1.20.140.10">
    <property type="entry name" value="Butyryl-CoA Dehydrogenase, subunit A, domain 3"/>
    <property type="match status" value="1"/>
</dbReference>
<dbReference type="RefSeq" id="WP_096511580.1">
    <property type="nucleotide sequence ID" value="NZ_AP017423.2"/>
</dbReference>
<proteinExistence type="inferred from homology"/>
<keyword evidence="9" id="KW-1185">Reference proteome</keyword>
<dbReference type="InterPro" id="IPR037069">
    <property type="entry name" value="AcylCoA_DH/ox_N_sf"/>
</dbReference>
<sequence length="373" mass="39406">MNQALNYQAVDDSAPSELQSMIADSVERLFAEQITPQVLARFDAGHGATALWQQVADLGLPGALMPEEAGGSAASWLDVSPVLRAIGYWNAPLALSETMLASLLLSRAGLHVPQGPITLIQTGHLGDLRLTDDGYLNGRAFNVPWARSCRWAAVADAAGQVALVDLCQAPVSVETGSNFAGEERDTLHFTRAPAQAVGSLQVADVEEPVWLFGALMRACMLVGALESSLDKAVVYANERAQFGKAIGKFQAIQQQLAQMAGAIGAARMATQVALRSACEALQAESGSRSSVSFDVAVAKVCAGEAATLATSVAHQVHGAIGFTHEHTLHFTTRRLWSWRDEFGSDAQWAEILGQAAIAAGGAGFWAGLTQRNL</sequence>
<organism evidence="8 9">
    <name type="scientific">Pseudomonas izuensis</name>
    <dbReference type="NCBI Taxonomy" id="2684212"/>
    <lineage>
        <taxon>Bacteria</taxon>
        <taxon>Pseudomonadati</taxon>
        <taxon>Pseudomonadota</taxon>
        <taxon>Gammaproteobacteria</taxon>
        <taxon>Pseudomonadales</taxon>
        <taxon>Pseudomonadaceae</taxon>
        <taxon>Pseudomonas</taxon>
    </lineage>
</organism>
<feature type="domain" description="Acyl-CoA dehydrogenase/oxidase N-terminal" evidence="7">
    <location>
        <begin position="17"/>
        <end position="103"/>
    </location>
</feature>
<evidence type="ECO:0000259" key="6">
    <source>
        <dbReference type="Pfam" id="PF00441"/>
    </source>
</evidence>
<dbReference type="InterPro" id="IPR009075">
    <property type="entry name" value="AcylCo_DH/oxidase_C"/>
</dbReference>
<evidence type="ECO:0000256" key="4">
    <source>
        <dbReference type="ARBA" id="ARBA00022827"/>
    </source>
</evidence>
<reference evidence="8 9" key="1">
    <citation type="submission" date="2016-04" db="EMBL/GenBank/DDBJ databases">
        <title>Complete genome sequence of Pseudomonas sp. LAB-08 isolated from TCE contaminated aquifer soil.</title>
        <authorList>
            <person name="Dohra H."/>
            <person name="Suzuki K."/>
            <person name="Fatma A."/>
            <person name="Inuzuka Y."/>
            <person name="Honjo M."/>
            <person name="Tashiro Y."/>
            <person name="Futamata H."/>
        </authorList>
    </citation>
    <scope>NUCLEOTIDE SEQUENCE [LARGE SCALE GENOMIC DNA]</scope>
    <source>
        <strain evidence="8 9">LAB-08</strain>
    </source>
</reference>
<comment type="cofactor">
    <cofactor evidence="1">
        <name>FAD</name>
        <dbReference type="ChEBI" id="CHEBI:57692"/>
    </cofactor>
</comment>
<evidence type="ECO:0000313" key="9">
    <source>
        <dbReference type="Proteomes" id="UP000218595"/>
    </source>
</evidence>
<dbReference type="Proteomes" id="UP000218595">
    <property type="component" value="Chromosome"/>
</dbReference>
<dbReference type="InterPro" id="IPR009100">
    <property type="entry name" value="AcylCoA_DH/oxidase_NM_dom_sf"/>
</dbReference>
<accession>A0ABM7RRB2</accession>
<dbReference type="Pfam" id="PF00441">
    <property type="entry name" value="Acyl-CoA_dh_1"/>
    <property type="match status" value="1"/>
</dbReference>
<name>A0ABM7RRB2_9PSED</name>
<keyword evidence="4" id="KW-0274">FAD</keyword>
<evidence type="ECO:0000256" key="5">
    <source>
        <dbReference type="ARBA" id="ARBA00023002"/>
    </source>
</evidence>
<evidence type="ECO:0000313" key="8">
    <source>
        <dbReference type="EMBL" id="BCX68214.1"/>
    </source>
</evidence>
<dbReference type="EMBL" id="AP017423">
    <property type="protein sequence ID" value="BCX68214.1"/>
    <property type="molecule type" value="Genomic_DNA"/>
</dbReference>
<keyword evidence="5" id="KW-0560">Oxidoreductase</keyword>